<feature type="coiled-coil region" evidence="6">
    <location>
        <begin position="234"/>
        <end position="352"/>
    </location>
</feature>
<feature type="domain" description="SMC hinge" evidence="7">
    <location>
        <begin position="526"/>
        <end position="643"/>
    </location>
</feature>
<evidence type="ECO:0000256" key="4">
    <source>
        <dbReference type="ARBA" id="ARBA00023054"/>
    </source>
</evidence>
<dbReference type="SUPFAM" id="SSF52540">
    <property type="entry name" value="P-loop containing nucleoside triphosphate hydrolases"/>
    <property type="match status" value="2"/>
</dbReference>
<dbReference type="Proteomes" id="UP000623681">
    <property type="component" value="Unassembled WGS sequence"/>
</dbReference>
<feature type="binding site" evidence="6">
    <location>
        <begin position="32"/>
        <end position="39"/>
    </location>
    <ligand>
        <name>ATP</name>
        <dbReference type="ChEBI" id="CHEBI:30616"/>
    </ligand>
</feature>
<dbReference type="GO" id="GO:0006260">
    <property type="term" value="P:DNA replication"/>
    <property type="evidence" value="ECO:0007669"/>
    <property type="project" value="UniProtKB-UniRule"/>
</dbReference>
<dbReference type="CDD" id="cd03278">
    <property type="entry name" value="ABC_SMC_barmotin"/>
    <property type="match status" value="2"/>
</dbReference>
<dbReference type="Gene3D" id="3.40.50.300">
    <property type="entry name" value="P-loop containing nucleotide triphosphate hydrolases"/>
    <property type="match status" value="2"/>
</dbReference>
<dbReference type="EMBL" id="JAESWA010000017">
    <property type="protein sequence ID" value="MBL4930851.1"/>
    <property type="molecule type" value="Genomic_DNA"/>
</dbReference>
<proteinExistence type="inferred from homology"/>
<dbReference type="InterPro" id="IPR024704">
    <property type="entry name" value="SMC"/>
</dbReference>
<dbReference type="SUPFAM" id="SSF75553">
    <property type="entry name" value="Smc hinge domain"/>
    <property type="match status" value="1"/>
</dbReference>
<comment type="similarity">
    <text evidence="6">Belongs to the SMC family.</text>
</comment>
<dbReference type="GO" id="GO:0016887">
    <property type="term" value="F:ATP hydrolysis activity"/>
    <property type="evidence" value="ECO:0007669"/>
    <property type="project" value="InterPro"/>
</dbReference>
<accession>A0A937K1X2</accession>
<evidence type="ECO:0000313" key="9">
    <source>
        <dbReference type="Proteomes" id="UP000623681"/>
    </source>
</evidence>
<dbReference type="GO" id="GO:0005694">
    <property type="term" value="C:chromosome"/>
    <property type="evidence" value="ECO:0007669"/>
    <property type="project" value="InterPro"/>
</dbReference>
<dbReference type="Gene3D" id="3.30.70.1620">
    <property type="match status" value="1"/>
</dbReference>
<dbReference type="Pfam" id="PF02463">
    <property type="entry name" value="SMC_N"/>
    <property type="match status" value="2"/>
</dbReference>
<protein>
    <recommendedName>
        <fullName evidence="6">Chromosome partition protein Smc</fullName>
    </recommendedName>
</protein>
<comment type="subcellular location">
    <subcellularLocation>
        <location evidence="6">Cytoplasm</location>
    </subcellularLocation>
</comment>
<evidence type="ECO:0000259" key="7">
    <source>
        <dbReference type="SMART" id="SM00968"/>
    </source>
</evidence>
<dbReference type="PIRSF" id="PIRSF005719">
    <property type="entry name" value="SMC"/>
    <property type="match status" value="1"/>
</dbReference>
<keyword evidence="5 6" id="KW-0238">DNA-binding</keyword>
<dbReference type="InterPro" id="IPR027417">
    <property type="entry name" value="P-loop_NTPase"/>
</dbReference>
<evidence type="ECO:0000256" key="3">
    <source>
        <dbReference type="ARBA" id="ARBA00022840"/>
    </source>
</evidence>
<evidence type="ECO:0000256" key="5">
    <source>
        <dbReference type="ARBA" id="ARBA00023125"/>
    </source>
</evidence>
<feature type="coiled-coil region" evidence="6">
    <location>
        <begin position="678"/>
        <end position="859"/>
    </location>
</feature>
<keyword evidence="2 6" id="KW-0547">Nucleotide-binding</keyword>
<gene>
    <name evidence="6 8" type="primary">smc</name>
    <name evidence="8" type="ORF">JK634_03470</name>
</gene>
<name>A0A937K1X2_9CLOT</name>
<dbReference type="InterPro" id="IPR011890">
    <property type="entry name" value="SMC_prok"/>
</dbReference>
<keyword evidence="9" id="KW-1185">Reference proteome</keyword>
<dbReference type="GO" id="GO:0005524">
    <property type="term" value="F:ATP binding"/>
    <property type="evidence" value="ECO:0007669"/>
    <property type="project" value="UniProtKB-UniRule"/>
</dbReference>
<comment type="caution">
    <text evidence="8">The sequence shown here is derived from an EMBL/GenBank/DDBJ whole genome shotgun (WGS) entry which is preliminary data.</text>
</comment>
<dbReference type="HAMAP" id="MF_01894">
    <property type="entry name" value="Smc_prok"/>
    <property type="match status" value="1"/>
</dbReference>
<keyword evidence="3 6" id="KW-0067">ATP-binding</keyword>
<dbReference type="SMART" id="SM00968">
    <property type="entry name" value="SMC_hinge"/>
    <property type="match status" value="1"/>
</dbReference>
<dbReference type="FunFam" id="3.40.50.300:FF:000984">
    <property type="entry name" value="Chromosome partition protein Smc"/>
    <property type="match status" value="1"/>
</dbReference>
<dbReference type="Gene3D" id="6.10.140.1720">
    <property type="match status" value="1"/>
</dbReference>
<evidence type="ECO:0000256" key="1">
    <source>
        <dbReference type="ARBA" id="ARBA00022490"/>
    </source>
</evidence>
<reference evidence="8" key="1">
    <citation type="submission" date="2021-01" db="EMBL/GenBank/DDBJ databases">
        <title>Genome public.</title>
        <authorList>
            <person name="Liu C."/>
            <person name="Sun Q."/>
        </authorList>
    </citation>
    <scope>NUCLEOTIDE SEQUENCE</scope>
    <source>
        <strain evidence="8">YIM B02565</strain>
    </source>
</reference>
<dbReference type="RefSeq" id="WP_202766233.1">
    <property type="nucleotide sequence ID" value="NZ_JAESWA010000017.1"/>
</dbReference>
<evidence type="ECO:0000256" key="2">
    <source>
        <dbReference type="ARBA" id="ARBA00022741"/>
    </source>
</evidence>
<dbReference type="NCBIfam" id="TIGR02168">
    <property type="entry name" value="SMC_prok_B"/>
    <property type="match status" value="1"/>
</dbReference>
<dbReference type="GO" id="GO:0003677">
    <property type="term" value="F:DNA binding"/>
    <property type="evidence" value="ECO:0007669"/>
    <property type="project" value="UniProtKB-UniRule"/>
</dbReference>
<evidence type="ECO:0000313" key="8">
    <source>
        <dbReference type="EMBL" id="MBL4930851.1"/>
    </source>
</evidence>
<dbReference type="Gene3D" id="1.20.1060.20">
    <property type="match status" value="1"/>
</dbReference>
<comment type="function">
    <text evidence="6">Required for chromosome condensation and partitioning.</text>
</comment>
<keyword evidence="1 6" id="KW-0963">Cytoplasm</keyword>
<feature type="coiled-coil region" evidence="6">
    <location>
        <begin position="395"/>
        <end position="485"/>
    </location>
</feature>
<evidence type="ECO:0000256" key="6">
    <source>
        <dbReference type="HAMAP-Rule" id="MF_01894"/>
    </source>
</evidence>
<dbReference type="Pfam" id="PF06470">
    <property type="entry name" value="SMC_hinge"/>
    <property type="match status" value="1"/>
</dbReference>
<dbReference type="GO" id="GO:0030261">
    <property type="term" value="P:chromosome condensation"/>
    <property type="evidence" value="ECO:0007669"/>
    <property type="project" value="InterPro"/>
</dbReference>
<comment type="subunit">
    <text evidence="6">Homodimer.</text>
</comment>
<comment type="domain">
    <text evidence="6">Contains large globular domains required for ATP hydrolysis at each terminus and a third globular domain forming a flexible hinge near the middle of the molecule. These domains are separated by coiled-coil structures.</text>
</comment>
<organism evidence="8 9">
    <name type="scientific">Clostridium paridis</name>
    <dbReference type="NCBI Taxonomy" id="2803863"/>
    <lineage>
        <taxon>Bacteria</taxon>
        <taxon>Bacillati</taxon>
        <taxon>Bacillota</taxon>
        <taxon>Clostridia</taxon>
        <taxon>Eubacteriales</taxon>
        <taxon>Clostridiaceae</taxon>
        <taxon>Clostridium</taxon>
    </lineage>
</organism>
<feature type="coiled-coil region" evidence="6">
    <location>
        <begin position="965"/>
        <end position="1030"/>
    </location>
</feature>
<feature type="coiled-coil region" evidence="6">
    <location>
        <begin position="167"/>
        <end position="201"/>
    </location>
</feature>
<dbReference type="GO" id="GO:0007059">
    <property type="term" value="P:chromosome segregation"/>
    <property type="evidence" value="ECO:0007669"/>
    <property type="project" value="UniProtKB-UniRule"/>
</dbReference>
<dbReference type="GO" id="GO:0007062">
    <property type="term" value="P:sister chromatid cohesion"/>
    <property type="evidence" value="ECO:0007669"/>
    <property type="project" value="InterPro"/>
</dbReference>
<sequence length="1185" mass="135428">MFLKSLEIRGFKSFADKTELKFKKGVTAVVGPNGSGKSNISDSVRWVLGEQSIKTLRGGKMEDVIFAGTQFRKPVGLAQVSLTLDNSDKELGIDFSDVTVTRRIYRSGESEYLINNSVCRLKDITQLFMDTGIGKEGYSLIGQGKIDAILSGKAEERRALLEEAAGIVKYKSRKDEAEKKLSNTEENLVRIKDILSTYEERIEPLRIESEKAAKFLELSNELKSREIDLLVHHIKNVEYNIKTYNDELIEVKNKSNSLREDISKAKSKLSEYQNEIEVLEGKTTEERIEYYKSKENITELNAEINLLVERIANIDEQIKNNNKEKTNITDKIENLINLQDKLALEMESKKQELLDLQFNIYELDKDANIITDEISENEDKVGKLKQSEIEEYKKIAELENEKKIIENTLESLNSNLKEIEENSVNLKNSSTINANTKILLDEKLEEHKKLILELEEKIRLNKKEISRIQAEIIKKEQEFREVNSELTRSDATFKMINNLEKHFEGYNKSTKVLMEHMSKGFVGNLNSKVTILGETIQVPKKYEVAIEIALGAGISNIITEDENTAKNLIDYLKSNKLGRATFLPLTIIQGKKINIDNRIKDIQGYIGIASDLVKYNNKYESAIQYSLGRTLVVETMESALKVSKAGNYSYRIVTLTGEVVNPGGALTGGNYGGKNSSIISRKRELEELKNKITSLEERADVLKKEISEIKEKAMKYDEDNLNKRDEIHFNNIEIAKLQGEIKNIQNEWLKINDFLVTAANQKKEIENRTVELINKMDSIEKLINDSNSSTFKNKDLIKEIEEKIKELNAVVIEKRDKTTDFKIKKATVEEFISNRSSESQRLESEYNEAIAKIQDLTNSVKSGNESKILFNEKILSNKQRIEELALHINAFDEKWKETEALKASLKEKINTIESEQETLIKLLEKNEDEYHKKEMGKAKFDIEKDSYYTKLNEDLNLTYAEAVELASEIENLNAHRDEINKYKRDINSLGVVNVSSIEEYKEVKEKFTFMNSQKDDLENAKKDLLDVIDDMTYKMKELFKDNFKVLNLYFSETFKELFKGGSAELILGEGDELTANIDINVQPPGKKVQNINLMSGGEKVMSAIALLFAILKMKPTPFCILDEIEAALDDANVYRYAEFLKKFSSNIQFIVITHRKGTMEASDIMYGVTMEEKGVSKVVSVNLEN</sequence>
<dbReference type="AlphaFoldDB" id="A0A937K1X2"/>
<keyword evidence="4 6" id="KW-0175">Coiled coil</keyword>
<dbReference type="InterPro" id="IPR036277">
    <property type="entry name" value="SMC_hinge_sf"/>
</dbReference>
<dbReference type="GO" id="GO:0005737">
    <property type="term" value="C:cytoplasm"/>
    <property type="evidence" value="ECO:0007669"/>
    <property type="project" value="UniProtKB-SubCell"/>
</dbReference>
<dbReference type="InterPro" id="IPR003395">
    <property type="entry name" value="RecF/RecN/SMC_N"/>
</dbReference>
<dbReference type="PANTHER" id="PTHR43977">
    <property type="entry name" value="STRUCTURAL MAINTENANCE OF CHROMOSOMES PROTEIN 3"/>
    <property type="match status" value="1"/>
</dbReference>
<dbReference type="InterPro" id="IPR010935">
    <property type="entry name" value="SMC_hinge"/>
</dbReference>